<dbReference type="PIRSF" id="PIRSF005902">
    <property type="entry name" value="DNase_TatD"/>
    <property type="match status" value="1"/>
</dbReference>
<dbReference type="PROSITE" id="PS01090">
    <property type="entry name" value="TATD_2"/>
    <property type="match status" value="1"/>
</dbReference>
<dbReference type="PANTHER" id="PTHR46124:SF3">
    <property type="entry name" value="HYDROLASE"/>
    <property type="match status" value="1"/>
</dbReference>
<dbReference type="PROSITE" id="PS01091">
    <property type="entry name" value="TATD_3"/>
    <property type="match status" value="1"/>
</dbReference>
<dbReference type="PROSITE" id="PS01137">
    <property type="entry name" value="TATD_1"/>
    <property type="match status" value="1"/>
</dbReference>
<protein>
    <submittedName>
        <fullName evidence="3">TatD family hydrolase</fullName>
        <ecNumber evidence="3">3.1.-.-</ecNumber>
    </submittedName>
</protein>
<keyword evidence="4" id="KW-1185">Reference proteome</keyword>
<evidence type="ECO:0000313" key="4">
    <source>
        <dbReference type="Proteomes" id="UP001595636"/>
    </source>
</evidence>
<dbReference type="Pfam" id="PF01026">
    <property type="entry name" value="TatD_DNase"/>
    <property type="match status" value="1"/>
</dbReference>
<dbReference type="InterPro" id="IPR001130">
    <property type="entry name" value="TatD-like"/>
</dbReference>
<evidence type="ECO:0000313" key="3">
    <source>
        <dbReference type="EMBL" id="MFC3624621.1"/>
    </source>
</evidence>
<sequence length="252" mass="27484">MFIDTHLHLDAAEFDPDRAALWQQARQAGVSQAIVPAVSAANFAAVGRMRSEFGVAVAYGLHPMYLAEHQDEHLLLLAEWLERERPVAVGECGLDLFVPGLDPVRQQALLLAQLKLARRFDLPVILHVRRAQDQVLKCLRQVKVRGGVAHAFNGSEQQAQAFIDLGFCLGFGGAMTYQGSQRIRRLAASLPLSALVLETDGPDIPPQWAQGVPNQPVNLARIAAELAALRGMPLEDIAHATTANARRIFPGL</sequence>
<dbReference type="PANTHER" id="PTHR46124">
    <property type="entry name" value="D-AMINOACYL-TRNA DEACYLASE"/>
    <property type="match status" value="1"/>
</dbReference>
<reference evidence="4" key="1">
    <citation type="journal article" date="2019" name="Int. J. Syst. Evol. Microbiol.">
        <title>The Global Catalogue of Microorganisms (GCM) 10K type strain sequencing project: providing services to taxonomists for standard genome sequencing and annotation.</title>
        <authorList>
            <consortium name="The Broad Institute Genomics Platform"/>
            <consortium name="The Broad Institute Genome Sequencing Center for Infectious Disease"/>
            <person name="Wu L."/>
            <person name="Ma J."/>
        </authorList>
    </citation>
    <scope>NUCLEOTIDE SEQUENCE [LARGE SCALE GENOMIC DNA]</scope>
    <source>
        <strain evidence="4">KCTC 42195</strain>
    </source>
</reference>
<dbReference type="InterPro" id="IPR032466">
    <property type="entry name" value="Metal_Hydrolase"/>
</dbReference>
<dbReference type="EC" id="3.1.-.-" evidence="3"/>
<dbReference type="GO" id="GO:0016787">
    <property type="term" value="F:hydrolase activity"/>
    <property type="evidence" value="ECO:0007669"/>
    <property type="project" value="UniProtKB-KW"/>
</dbReference>
<dbReference type="CDD" id="cd01310">
    <property type="entry name" value="TatD_DNAse"/>
    <property type="match status" value="1"/>
</dbReference>
<gene>
    <name evidence="3" type="ORF">ACFOKJ_00485</name>
</gene>
<evidence type="ECO:0000256" key="1">
    <source>
        <dbReference type="ARBA" id="ARBA00009275"/>
    </source>
</evidence>
<dbReference type="SUPFAM" id="SSF51556">
    <property type="entry name" value="Metallo-dependent hydrolases"/>
    <property type="match status" value="1"/>
</dbReference>
<name>A0ABV7TPC1_9NEIS</name>
<dbReference type="InterPro" id="IPR018228">
    <property type="entry name" value="DNase_TatD-rel_CS"/>
</dbReference>
<proteinExistence type="inferred from homology"/>
<accession>A0ABV7TPC1</accession>
<keyword evidence="2 3" id="KW-0378">Hydrolase</keyword>
<comment type="similarity">
    <text evidence="1">Belongs to the metallo-dependent hydrolases superfamily. TatD-type hydrolase family.</text>
</comment>
<dbReference type="Proteomes" id="UP001595636">
    <property type="component" value="Unassembled WGS sequence"/>
</dbReference>
<dbReference type="EMBL" id="JBHRYH010000002">
    <property type="protein sequence ID" value="MFC3624621.1"/>
    <property type="molecule type" value="Genomic_DNA"/>
</dbReference>
<evidence type="ECO:0000256" key="2">
    <source>
        <dbReference type="ARBA" id="ARBA00022801"/>
    </source>
</evidence>
<comment type="caution">
    <text evidence="3">The sequence shown here is derived from an EMBL/GenBank/DDBJ whole genome shotgun (WGS) entry which is preliminary data.</text>
</comment>
<dbReference type="RefSeq" id="WP_390276020.1">
    <property type="nucleotide sequence ID" value="NZ_JBHRYH010000002.1"/>
</dbReference>
<organism evidence="3 4">
    <name type="scientific">Vogesella amnigena</name>
    <dbReference type="NCBI Taxonomy" id="1507449"/>
    <lineage>
        <taxon>Bacteria</taxon>
        <taxon>Pseudomonadati</taxon>
        <taxon>Pseudomonadota</taxon>
        <taxon>Betaproteobacteria</taxon>
        <taxon>Neisseriales</taxon>
        <taxon>Chromobacteriaceae</taxon>
        <taxon>Vogesella</taxon>
    </lineage>
</organism>
<dbReference type="Gene3D" id="3.20.20.140">
    <property type="entry name" value="Metal-dependent hydrolases"/>
    <property type="match status" value="1"/>
</dbReference>